<dbReference type="EMBL" id="FTOA01000013">
    <property type="protein sequence ID" value="SIT19703.1"/>
    <property type="molecule type" value="Genomic_DNA"/>
</dbReference>
<evidence type="ECO:0000256" key="5">
    <source>
        <dbReference type="ARBA" id="ARBA00022723"/>
    </source>
</evidence>
<keyword evidence="6 13" id="KW-0547">Nucleotide-binding</keyword>
<comment type="similarity">
    <text evidence="1 13">Belongs to the class-II aminoacyl-tRNA synthetase family.</text>
</comment>
<dbReference type="SUPFAM" id="SSF55681">
    <property type="entry name" value="Class II aaRS and biotin synthetases"/>
    <property type="match status" value="1"/>
</dbReference>
<dbReference type="SUPFAM" id="SSF52954">
    <property type="entry name" value="Class II aaRS ABD-related"/>
    <property type="match status" value="1"/>
</dbReference>
<dbReference type="Pfam" id="PF00587">
    <property type="entry name" value="tRNA-synt_2b"/>
    <property type="match status" value="1"/>
</dbReference>
<dbReference type="PANTHER" id="PTHR11451:SF44">
    <property type="entry name" value="THREONINE--TRNA LIGASE, CHLOROPLASTIC_MITOCHONDRIAL 2"/>
    <property type="match status" value="1"/>
</dbReference>
<keyword evidence="2 13" id="KW-0963">Cytoplasm</keyword>
<comment type="subunit">
    <text evidence="13">Homodimer.</text>
</comment>
<comment type="cofactor">
    <cofactor evidence="13">
        <name>Zn(2+)</name>
        <dbReference type="ChEBI" id="CHEBI:29105"/>
    </cofactor>
    <text evidence="13">Binds 1 zinc ion per subunit.</text>
</comment>
<dbReference type="EC" id="6.1.1.3" evidence="13"/>
<dbReference type="SUPFAM" id="SSF81271">
    <property type="entry name" value="TGS-like"/>
    <property type="match status" value="1"/>
</dbReference>
<dbReference type="FunFam" id="3.30.930.10:FF:000002">
    <property type="entry name" value="Threonine--tRNA ligase"/>
    <property type="match status" value="1"/>
</dbReference>
<accession>A0A1N7QA00</accession>
<dbReference type="STRING" id="80876.SAMN05421779_11313"/>
<reference evidence="16 17" key="1">
    <citation type="submission" date="2017-01" db="EMBL/GenBank/DDBJ databases">
        <authorList>
            <person name="Mah S.A."/>
            <person name="Swanson W.J."/>
            <person name="Moy G.W."/>
            <person name="Vacquier V.D."/>
        </authorList>
    </citation>
    <scope>NUCLEOTIDE SEQUENCE [LARGE SCALE GENOMIC DNA]</scope>
    <source>
        <strain evidence="16 17">DSM 11589</strain>
    </source>
</reference>
<organism evidence="16 17">
    <name type="scientific">Insolitispirillum peregrinum</name>
    <dbReference type="NCBI Taxonomy" id="80876"/>
    <lineage>
        <taxon>Bacteria</taxon>
        <taxon>Pseudomonadati</taxon>
        <taxon>Pseudomonadota</taxon>
        <taxon>Alphaproteobacteria</taxon>
        <taxon>Rhodospirillales</taxon>
        <taxon>Novispirillaceae</taxon>
        <taxon>Insolitispirillum</taxon>
    </lineage>
</organism>
<evidence type="ECO:0000256" key="4">
    <source>
        <dbReference type="ARBA" id="ARBA00022598"/>
    </source>
</evidence>
<dbReference type="FunFam" id="3.40.50.800:FF:000001">
    <property type="entry name" value="Threonine--tRNA ligase"/>
    <property type="match status" value="1"/>
</dbReference>
<dbReference type="RefSeq" id="WP_076402125.1">
    <property type="nucleotide sequence ID" value="NZ_FTOA01000013.1"/>
</dbReference>
<feature type="region of interest" description="Catalytic" evidence="13">
    <location>
        <begin position="243"/>
        <end position="534"/>
    </location>
</feature>
<keyword evidence="10 13" id="KW-0648">Protein biosynthesis</keyword>
<evidence type="ECO:0000256" key="9">
    <source>
        <dbReference type="ARBA" id="ARBA00022884"/>
    </source>
</evidence>
<name>A0A1N7QA00_9PROT</name>
<dbReference type="PRINTS" id="PR01047">
    <property type="entry name" value="TRNASYNTHTHR"/>
</dbReference>
<proteinExistence type="inferred from homology"/>
<dbReference type="InterPro" id="IPR036621">
    <property type="entry name" value="Anticodon-bd_dom_sf"/>
</dbReference>
<dbReference type="SUPFAM" id="SSF55186">
    <property type="entry name" value="ThrRS/AlaRS common domain"/>
    <property type="match status" value="1"/>
</dbReference>
<dbReference type="GO" id="GO:0005737">
    <property type="term" value="C:cytoplasm"/>
    <property type="evidence" value="ECO:0007669"/>
    <property type="project" value="UniProtKB-SubCell"/>
</dbReference>
<evidence type="ECO:0000256" key="8">
    <source>
        <dbReference type="ARBA" id="ARBA00022840"/>
    </source>
</evidence>
<feature type="binding site" evidence="13">
    <location>
        <position position="334"/>
    </location>
    <ligand>
        <name>Zn(2+)</name>
        <dbReference type="ChEBI" id="CHEBI:29105"/>
        <note>catalytic</note>
    </ligand>
</feature>
<keyword evidence="3 13" id="KW-0820">tRNA-binding</keyword>
<dbReference type="GO" id="GO:0006435">
    <property type="term" value="P:threonyl-tRNA aminoacylation"/>
    <property type="evidence" value="ECO:0007669"/>
    <property type="project" value="UniProtKB-UniRule"/>
</dbReference>
<dbReference type="SMART" id="SM00863">
    <property type="entry name" value="tRNA_SAD"/>
    <property type="match status" value="1"/>
</dbReference>
<dbReference type="Gene3D" id="3.30.980.10">
    <property type="entry name" value="Threonyl-trna Synthetase, Chain A, domain 2"/>
    <property type="match status" value="1"/>
</dbReference>
<dbReference type="GO" id="GO:0004829">
    <property type="term" value="F:threonine-tRNA ligase activity"/>
    <property type="evidence" value="ECO:0007669"/>
    <property type="project" value="UniProtKB-UniRule"/>
</dbReference>
<dbReference type="Gene3D" id="3.40.50.800">
    <property type="entry name" value="Anticodon-binding domain"/>
    <property type="match status" value="1"/>
</dbReference>
<evidence type="ECO:0000259" key="14">
    <source>
        <dbReference type="PROSITE" id="PS50862"/>
    </source>
</evidence>
<feature type="binding site" evidence="13">
    <location>
        <position position="385"/>
    </location>
    <ligand>
        <name>Zn(2+)</name>
        <dbReference type="ChEBI" id="CHEBI:29105"/>
        <note>catalytic</note>
    </ligand>
</feature>
<evidence type="ECO:0000256" key="2">
    <source>
        <dbReference type="ARBA" id="ARBA00022490"/>
    </source>
</evidence>
<dbReference type="PANTHER" id="PTHR11451">
    <property type="entry name" value="THREONINE-TRNA LIGASE"/>
    <property type="match status" value="1"/>
</dbReference>
<gene>
    <name evidence="13" type="primary">thrS</name>
    <name evidence="16" type="ORF">SAMN05421779_11313</name>
</gene>
<dbReference type="CDD" id="cd01667">
    <property type="entry name" value="TGS_ThrRS"/>
    <property type="match status" value="1"/>
</dbReference>
<evidence type="ECO:0000256" key="7">
    <source>
        <dbReference type="ARBA" id="ARBA00022833"/>
    </source>
</evidence>
<dbReference type="Gene3D" id="3.30.54.20">
    <property type="match status" value="1"/>
</dbReference>
<evidence type="ECO:0000256" key="6">
    <source>
        <dbReference type="ARBA" id="ARBA00022741"/>
    </source>
</evidence>
<evidence type="ECO:0000256" key="11">
    <source>
        <dbReference type="ARBA" id="ARBA00023146"/>
    </source>
</evidence>
<dbReference type="CDD" id="cd00860">
    <property type="entry name" value="ThrRS_anticodon"/>
    <property type="match status" value="1"/>
</dbReference>
<comment type="subcellular location">
    <subcellularLocation>
        <location evidence="13">Cytoplasm</location>
    </subcellularLocation>
</comment>
<dbReference type="Proteomes" id="UP000185678">
    <property type="component" value="Unassembled WGS sequence"/>
</dbReference>
<evidence type="ECO:0000256" key="1">
    <source>
        <dbReference type="ARBA" id="ARBA00008226"/>
    </source>
</evidence>
<dbReference type="HAMAP" id="MF_00184">
    <property type="entry name" value="Thr_tRNA_synth"/>
    <property type="match status" value="1"/>
</dbReference>
<feature type="domain" description="Aminoacyl-transfer RNA synthetases class-II family profile" evidence="14">
    <location>
        <begin position="231"/>
        <end position="534"/>
    </location>
</feature>
<evidence type="ECO:0000256" key="10">
    <source>
        <dbReference type="ARBA" id="ARBA00022917"/>
    </source>
</evidence>
<dbReference type="GO" id="GO:0005524">
    <property type="term" value="F:ATP binding"/>
    <property type="evidence" value="ECO:0007669"/>
    <property type="project" value="UniProtKB-UniRule"/>
</dbReference>
<dbReference type="InterPro" id="IPR012676">
    <property type="entry name" value="TGS-like"/>
</dbReference>
<evidence type="ECO:0000313" key="16">
    <source>
        <dbReference type="EMBL" id="SIT19703.1"/>
    </source>
</evidence>
<dbReference type="InterPro" id="IPR002320">
    <property type="entry name" value="Thr-tRNA-ligase_IIa"/>
</dbReference>
<keyword evidence="8 13" id="KW-0067">ATP-binding</keyword>
<dbReference type="InterPro" id="IPR004095">
    <property type="entry name" value="TGS"/>
</dbReference>
<dbReference type="OrthoDB" id="9802304at2"/>
<dbReference type="InterPro" id="IPR002314">
    <property type="entry name" value="aa-tRNA-synt_IIb"/>
</dbReference>
<dbReference type="Pfam" id="PF07973">
    <property type="entry name" value="tRNA_SAD"/>
    <property type="match status" value="1"/>
</dbReference>
<keyword evidence="17" id="KW-1185">Reference proteome</keyword>
<dbReference type="InterPro" id="IPR006195">
    <property type="entry name" value="aa-tRNA-synth_II"/>
</dbReference>
<dbReference type="NCBIfam" id="TIGR00418">
    <property type="entry name" value="thrS"/>
    <property type="match status" value="1"/>
</dbReference>
<evidence type="ECO:0000259" key="15">
    <source>
        <dbReference type="PROSITE" id="PS51880"/>
    </source>
</evidence>
<dbReference type="Gene3D" id="3.30.930.10">
    <property type="entry name" value="Bira Bifunctional Protein, Domain 2"/>
    <property type="match status" value="1"/>
</dbReference>
<keyword evidence="5 13" id="KW-0479">Metal-binding</keyword>
<keyword evidence="4 13" id="KW-0436">Ligase</keyword>
<dbReference type="InterPro" id="IPR004154">
    <property type="entry name" value="Anticodon-bd"/>
</dbReference>
<dbReference type="GO" id="GO:0046872">
    <property type="term" value="F:metal ion binding"/>
    <property type="evidence" value="ECO:0007669"/>
    <property type="project" value="UniProtKB-KW"/>
</dbReference>
<dbReference type="FunFam" id="3.10.20.30:FF:000005">
    <property type="entry name" value="Threonine--tRNA ligase"/>
    <property type="match status" value="1"/>
</dbReference>
<dbReference type="InterPro" id="IPR033728">
    <property type="entry name" value="ThrRS_core"/>
</dbReference>
<dbReference type="PROSITE" id="PS50862">
    <property type="entry name" value="AA_TRNA_LIGASE_II"/>
    <property type="match status" value="1"/>
</dbReference>
<dbReference type="InterPro" id="IPR012947">
    <property type="entry name" value="tRNA_SAD"/>
</dbReference>
<comment type="catalytic activity">
    <reaction evidence="12 13">
        <text>tRNA(Thr) + L-threonine + ATP = L-threonyl-tRNA(Thr) + AMP + diphosphate + H(+)</text>
        <dbReference type="Rhea" id="RHEA:24624"/>
        <dbReference type="Rhea" id="RHEA-COMP:9670"/>
        <dbReference type="Rhea" id="RHEA-COMP:9704"/>
        <dbReference type="ChEBI" id="CHEBI:15378"/>
        <dbReference type="ChEBI" id="CHEBI:30616"/>
        <dbReference type="ChEBI" id="CHEBI:33019"/>
        <dbReference type="ChEBI" id="CHEBI:57926"/>
        <dbReference type="ChEBI" id="CHEBI:78442"/>
        <dbReference type="ChEBI" id="CHEBI:78534"/>
        <dbReference type="ChEBI" id="CHEBI:456215"/>
        <dbReference type="EC" id="6.1.1.3"/>
    </reaction>
</comment>
<protein>
    <recommendedName>
        <fullName evidence="13">Threonine--tRNA ligase</fullName>
        <ecNumber evidence="13">6.1.1.3</ecNumber>
    </recommendedName>
    <alternativeName>
        <fullName evidence="13">Threonyl-tRNA synthetase</fullName>
        <shortName evidence="13">ThrRS</shortName>
    </alternativeName>
</protein>
<feature type="binding site" evidence="13">
    <location>
        <position position="511"/>
    </location>
    <ligand>
        <name>Zn(2+)</name>
        <dbReference type="ChEBI" id="CHEBI:29105"/>
        <note>catalytic</note>
    </ligand>
</feature>
<dbReference type="AlphaFoldDB" id="A0A1N7QA00"/>
<dbReference type="GO" id="GO:0000049">
    <property type="term" value="F:tRNA binding"/>
    <property type="evidence" value="ECO:0007669"/>
    <property type="project" value="UniProtKB-KW"/>
</dbReference>
<evidence type="ECO:0000313" key="17">
    <source>
        <dbReference type="Proteomes" id="UP000185678"/>
    </source>
</evidence>
<dbReference type="InterPro" id="IPR012675">
    <property type="entry name" value="Beta-grasp_dom_sf"/>
</dbReference>
<dbReference type="InterPro" id="IPR018163">
    <property type="entry name" value="Thr/Ala-tRNA-synth_IIc_edit"/>
</dbReference>
<dbReference type="Pfam" id="PF02824">
    <property type="entry name" value="TGS"/>
    <property type="match status" value="1"/>
</dbReference>
<dbReference type="CDD" id="cd00771">
    <property type="entry name" value="ThrRS_core"/>
    <property type="match status" value="1"/>
</dbReference>
<evidence type="ECO:0000256" key="12">
    <source>
        <dbReference type="ARBA" id="ARBA00049515"/>
    </source>
</evidence>
<feature type="domain" description="TGS" evidence="15">
    <location>
        <begin position="1"/>
        <end position="61"/>
    </location>
</feature>
<evidence type="ECO:0000256" key="3">
    <source>
        <dbReference type="ARBA" id="ARBA00022555"/>
    </source>
</evidence>
<dbReference type="InterPro" id="IPR045864">
    <property type="entry name" value="aa-tRNA-synth_II/BPL/LPL"/>
</dbReference>
<dbReference type="PROSITE" id="PS51880">
    <property type="entry name" value="TGS"/>
    <property type="match status" value="1"/>
</dbReference>
<keyword evidence="7 13" id="KW-0862">Zinc</keyword>
<dbReference type="InterPro" id="IPR047246">
    <property type="entry name" value="ThrRS_anticodon"/>
</dbReference>
<keyword evidence="9 13" id="KW-0694">RNA-binding</keyword>
<dbReference type="Pfam" id="PF03129">
    <property type="entry name" value="HGTP_anticodon"/>
    <property type="match status" value="1"/>
</dbReference>
<evidence type="ECO:0000256" key="13">
    <source>
        <dbReference type="HAMAP-Rule" id="MF_00184"/>
    </source>
</evidence>
<dbReference type="FunFam" id="3.30.980.10:FF:000005">
    <property type="entry name" value="Threonyl-tRNA synthetase, mitochondrial"/>
    <property type="match status" value="1"/>
</dbReference>
<sequence>MVAITLPDGSVRHYEGPVTGASVAADIAPSLAKAALAVFVNGDMWDLGRTIDSDAALSVVTVKDDAALELIRHDAAHVMAEAVQELYPGTQVTIGPAIENGFYYDFARDTPFSTEDLEQIEAKMREIVDRNEQIIREEWDRDAAIAHFLEIGEKYKAELIEAIPAGQTITVYRQGKWKDLCRGPHLPSTGKMGKHFKLMKVAGAYWRGDSRNEMLQRIYGTAWATEKQLKDYLHMLEEAEKRDHRKLGREMGLFHLQDVAQGAVFWHPKGWRLYRALQTYMRNRLDAAGYVEVNTPQMVDRVLWEHSGHWEKFREGMFISEAEEKTLAIKPMNCPCHVQIFNQGIKSYRDLPLRMAEFGACHRNEPSGSLHGLMRVRAFTQDDAHIFCTEDQIITETKAFCDLLQSVYKDLGFTEVRVKFSDRPEKRAGTDATWDKAEAALKDATDAAGLAWTLNPGEGAFYGPKLEFVLRDAIGRDWQCGTLQVDFVLPERLDAEYVGEDGNRHRPVMLHRAILGSFERFIGMLIENYAGKFPLWLAPTQVVVATITSDGNEYAEEVAAAMRARGLKVEVDTRNEKINYKVREHSLAKVPVIAVVGKREAEEKTVALRRLGSEKAQEILALGTALDTLQAEAAMPGC</sequence>
<dbReference type="FunFam" id="3.30.54.20:FF:000002">
    <property type="entry name" value="Threonine--tRNA ligase"/>
    <property type="match status" value="1"/>
</dbReference>
<dbReference type="Gene3D" id="3.10.20.30">
    <property type="match status" value="1"/>
</dbReference>
<keyword evidence="11 13" id="KW-0030">Aminoacyl-tRNA synthetase</keyword>